<dbReference type="InterPro" id="IPR005135">
    <property type="entry name" value="Endo/exonuclease/phosphatase"/>
</dbReference>
<accession>A0A9Q0JDV1</accession>
<reference evidence="2" key="1">
    <citation type="submission" date="2022-02" db="EMBL/GenBank/DDBJ databases">
        <authorList>
            <person name="Henning P.M."/>
            <person name="McCubbin A.G."/>
            <person name="Shore J.S."/>
        </authorList>
    </citation>
    <scope>NUCLEOTIDE SEQUENCE</scope>
    <source>
        <strain evidence="2">F60SS</strain>
        <tissue evidence="2">Leaves</tissue>
    </source>
</reference>
<dbReference type="Gene3D" id="3.60.10.10">
    <property type="entry name" value="Endonuclease/exonuclease/phosphatase"/>
    <property type="match status" value="1"/>
</dbReference>
<dbReference type="InterPro" id="IPR036691">
    <property type="entry name" value="Endo/exonu/phosph_ase_sf"/>
</dbReference>
<evidence type="ECO:0000313" key="2">
    <source>
        <dbReference type="EMBL" id="KAJ4836985.1"/>
    </source>
</evidence>
<dbReference type="GO" id="GO:0003824">
    <property type="term" value="F:catalytic activity"/>
    <property type="evidence" value="ECO:0007669"/>
    <property type="project" value="InterPro"/>
</dbReference>
<evidence type="ECO:0000313" key="3">
    <source>
        <dbReference type="Proteomes" id="UP001141552"/>
    </source>
</evidence>
<gene>
    <name evidence="2" type="ORF">Tsubulata_017996</name>
</gene>
<dbReference type="SUPFAM" id="SSF56219">
    <property type="entry name" value="DNase I-like"/>
    <property type="match status" value="1"/>
</dbReference>
<dbReference type="PANTHER" id="PTHR35218">
    <property type="entry name" value="RNASE H DOMAIN-CONTAINING PROTEIN"/>
    <property type="match status" value="1"/>
</dbReference>
<reference evidence="2" key="2">
    <citation type="journal article" date="2023" name="Plants (Basel)">
        <title>Annotation of the Turnera subulata (Passifloraceae) Draft Genome Reveals the S-Locus Evolved after the Divergence of Turneroideae from Passifloroideae in a Stepwise Manner.</title>
        <authorList>
            <person name="Henning P.M."/>
            <person name="Roalson E.H."/>
            <person name="Mir W."/>
            <person name="McCubbin A.G."/>
            <person name="Shore J.S."/>
        </authorList>
    </citation>
    <scope>NUCLEOTIDE SEQUENCE</scope>
    <source>
        <strain evidence="2">F60SS</strain>
    </source>
</reference>
<name>A0A9Q0JDV1_9ROSI</name>
<dbReference type="Proteomes" id="UP001141552">
    <property type="component" value="Unassembled WGS sequence"/>
</dbReference>
<feature type="domain" description="Endonuclease/exonuclease/phosphatase" evidence="1">
    <location>
        <begin position="2"/>
        <end position="181"/>
    </location>
</feature>
<comment type="caution">
    <text evidence="2">The sequence shown here is derived from an EMBL/GenBank/DDBJ whole genome shotgun (WGS) entry which is preliminary data.</text>
</comment>
<dbReference type="Pfam" id="PF03372">
    <property type="entry name" value="Exo_endo_phos"/>
    <property type="match status" value="1"/>
</dbReference>
<sequence>MVRTHRPDILVLVETWVTYTRVFPFLQTLGFADGVFVDPIGFSGGIWVVWKPNIVQVQVLASSRQYIHMSIHSTADPVWYFTAIYGSPTRELREHLWNDLVALESSTHGPWLLAGDFNAIIDPSEREGRPTANTAVSKRFVEVINHCHLLDLGFSRSQFTFARGSVCKRLDRALCNAAWRNTFDEASVFHLPRTKATYPYGYLFSGHYAHELES</sequence>
<proteinExistence type="predicted"/>
<organism evidence="2 3">
    <name type="scientific">Turnera subulata</name>
    <dbReference type="NCBI Taxonomy" id="218843"/>
    <lineage>
        <taxon>Eukaryota</taxon>
        <taxon>Viridiplantae</taxon>
        <taxon>Streptophyta</taxon>
        <taxon>Embryophyta</taxon>
        <taxon>Tracheophyta</taxon>
        <taxon>Spermatophyta</taxon>
        <taxon>Magnoliopsida</taxon>
        <taxon>eudicotyledons</taxon>
        <taxon>Gunneridae</taxon>
        <taxon>Pentapetalae</taxon>
        <taxon>rosids</taxon>
        <taxon>fabids</taxon>
        <taxon>Malpighiales</taxon>
        <taxon>Passifloraceae</taxon>
        <taxon>Turnera</taxon>
    </lineage>
</organism>
<keyword evidence="3" id="KW-1185">Reference proteome</keyword>
<dbReference type="EMBL" id="JAKUCV010003978">
    <property type="protein sequence ID" value="KAJ4836985.1"/>
    <property type="molecule type" value="Genomic_DNA"/>
</dbReference>
<dbReference type="PANTHER" id="PTHR35218:SF9">
    <property type="entry name" value="ENDONUCLEASE_EXONUCLEASE_PHOSPHATASE DOMAIN-CONTAINING PROTEIN"/>
    <property type="match status" value="1"/>
</dbReference>
<dbReference type="AlphaFoldDB" id="A0A9Q0JDV1"/>
<protein>
    <recommendedName>
        <fullName evidence="1">Endonuclease/exonuclease/phosphatase domain-containing protein</fullName>
    </recommendedName>
</protein>
<dbReference type="OrthoDB" id="1720282at2759"/>
<evidence type="ECO:0000259" key="1">
    <source>
        <dbReference type="Pfam" id="PF03372"/>
    </source>
</evidence>